<dbReference type="Proteomes" id="UP000615760">
    <property type="component" value="Unassembled WGS sequence"/>
</dbReference>
<proteinExistence type="predicted"/>
<dbReference type="RefSeq" id="WP_188619350.1">
    <property type="nucleotide sequence ID" value="NZ_BMJE01000001.1"/>
</dbReference>
<keyword evidence="3" id="KW-1185">Reference proteome</keyword>
<gene>
    <name evidence="2" type="ORF">GCM10007424_01880</name>
</gene>
<dbReference type="EMBL" id="BMJE01000001">
    <property type="protein sequence ID" value="GGB65581.1"/>
    <property type="molecule type" value="Genomic_DNA"/>
</dbReference>
<dbReference type="InterPro" id="IPR016181">
    <property type="entry name" value="Acyl_CoA_acyltransferase"/>
</dbReference>
<organism evidence="2 3">
    <name type="scientific">Flavobacterium suaedae</name>
    <dbReference type="NCBI Taxonomy" id="1767027"/>
    <lineage>
        <taxon>Bacteria</taxon>
        <taxon>Pseudomonadati</taxon>
        <taxon>Bacteroidota</taxon>
        <taxon>Flavobacteriia</taxon>
        <taxon>Flavobacteriales</taxon>
        <taxon>Flavobacteriaceae</taxon>
        <taxon>Flavobacterium</taxon>
    </lineage>
</organism>
<evidence type="ECO:0000313" key="2">
    <source>
        <dbReference type="EMBL" id="GGB65581.1"/>
    </source>
</evidence>
<reference evidence="3" key="1">
    <citation type="journal article" date="2019" name="Int. J. Syst. Evol. Microbiol.">
        <title>The Global Catalogue of Microorganisms (GCM) 10K type strain sequencing project: providing services to taxonomists for standard genome sequencing and annotation.</title>
        <authorList>
            <consortium name="The Broad Institute Genomics Platform"/>
            <consortium name="The Broad Institute Genome Sequencing Center for Infectious Disease"/>
            <person name="Wu L."/>
            <person name="Ma J."/>
        </authorList>
    </citation>
    <scope>NUCLEOTIDE SEQUENCE [LARGE SCALE GENOMIC DNA]</scope>
    <source>
        <strain evidence="3">CGMCC 1.15461</strain>
    </source>
</reference>
<dbReference type="InterPro" id="IPR000182">
    <property type="entry name" value="GNAT_dom"/>
</dbReference>
<protein>
    <recommendedName>
        <fullName evidence="1">N-acetyltransferase domain-containing protein</fullName>
    </recommendedName>
</protein>
<name>A0ABQ1JD66_9FLAO</name>
<dbReference type="SUPFAM" id="SSF55729">
    <property type="entry name" value="Acyl-CoA N-acyltransferases (Nat)"/>
    <property type="match status" value="1"/>
</dbReference>
<comment type="caution">
    <text evidence="2">The sequence shown here is derived from an EMBL/GenBank/DDBJ whole genome shotgun (WGS) entry which is preliminary data.</text>
</comment>
<dbReference type="CDD" id="cd04301">
    <property type="entry name" value="NAT_SF"/>
    <property type="match status" value="1"/>
</dbReference>
<dbReference type="Gene3D" id="3.40.630.30">
    <property type="match status" value="1"/>
</dbReference>
<evidence type="ECO:0000259" key="1">
    <source>
        <dbReference type="PROSITE" id="PS51186"/>
    </source>
</evidence>
<dbReference type="PANTHER" id="PTHR43328">
    <property type="entry name" value="ACETYLTRANSFERASE-RELATED"/>
    <property type="match status" value="1"/>
</dbReference>
<evidence type="ECO:0000313" key="3">
    <source>
        <dbReference type="Proteomes" id="UP000615760"/>
    </source>
</evidence>
<dbReference type="PANTHER" id="PTHR43328:SF1">
    <property type="entry name" value="N-ACETYLTRANSFERASE DOMAIN-CONTAINING PROTEIN"/>
    <property type="match status" value="1"/>
</dbReference>
<accession>A0ABQ1JD66</accession>
<sequence>MSLINQTYKLKNGLSIIVREADTEDAEALLRLKKGYIKNTTSIPLYEYEYRNTVDDEAELINRYKQQKNSLLLVAEHNNELIGNIDLTGNQREKIFHTAALGMGIANNWQNLGIGTCLMDMLLKIATKHLPVNIIWLEVYSSNISGIKLYDKFGFEECGTIKNFFKEKHIADKITMVKYIQNHV</sequence>
<dbReference type="Pfam" id="PF00583">
    <property type="entry name" value="Acetyltransf_1"/>
    <property type="match status" value="1"/>
</dbReference>
<dbReference type="PROSITE" id="PS51186">
    <property type="entry name" value="GNAT"/>
    <property type="match status" value="1"/>
</dbReference>
<feature type="domain" description="N-acetyltransferase" evidence="1">
    <location>
        <begin position="16"/>
        <end position="181"/>
    </location>
</feature>